<dbReference type="EMBL" id="JBHSFZ010000006">
    <property type="protein sequence ID" value="MFC4593511.1"/>
    <property type="molecule type" value="Genomic_DNA"/>
</dbReference>
<dbReference type="Proteomes" id="UP001595957">
    <property type="component" value="Unassembled WGS sequence"/>
</dbReference>
<dbReference type="RefSeq" id="WP_380802825.1">
    <property type="nucleotide sequence ID" value="NZ_JBHSFZ010000006.1"/>
</dbReference>
<gene>
    <name evidence="1" type="ORF">ACFO3E_04815</name>
</gene>
<name>A0ABV9EVC1_9SPHN</name>
<keyword evidence="2" id="KW-1185">Reference proteome</keyword>
<comment type="caution">
    <text evidence="1">The sequence shown here is derived from an EMBL/GenBank/DDBJ whole genome shotgun (WGS) entry which is preliminary data.</text>
</comment>
<protein>
    <submittedName>
        <fullName evidence="1">Uncharacterized protein</fullName>
    </submittedName>
</protein>
<evidence type="ECO:0000313" key="1">
    <source>
        <dbReference type="EMBL" id="MFC4593511.1"/>
    </source>
</evidence>
<accession>A0ABV9EVC1</accession>
<organism evidence="1 2">
    <name type="scientific">Sphingobium tyrosinilyticum</name>
    <dbReference type="NCBI Taxonomy" id="2715436"/>
    <lineage>
        <taxon>Bacteria</taxon>
        <taxon>Pseudomonadati</taxon>
        <taxon>Pseudomonadota</taxon>
        <taxon>Alphaproteobacteria</taxon>
        <taxon>Sphingomonadales</taxon>
        <taxon>Sphingomonadaceae</taxon>
        <taxon>Sphingobium</taxon>
    </lineage>
</organism>
<evidence type="ECO:0000313" key="2">
    <source>
        <dbReference type="Proteomes" id="UP001595957"/>
    </source>
</evidence>
<proteinExistence type="predicted"/>
<reference evidence="2" key="1">
    <citation type="journal article" date="2019" name="Int. J. Syst. Evol. Microbiol.">
        <title>The Global Catalogue of Microorganisms (GCM) 10K type strain sequencing project: providing services to taxonomists for standard genome sequencing and annotation.</title>
        <authorList>
            <consortium name="The Broad Institute Genomics Platform"/>
            <consortium name="The Broad Institute Genome Sequencing Center for Infectious Disease"/>
            <person name="Wu L."/>
            <person name="Ma J."/>
        </authorList>
    </citation>
    <scope>NUCLEOTIDE SEQUENCE [LARGE SCALE GENOMIC DNA]</scope>
    <source>
        <strain evidence="2">NBRC 103632</strain>
    </source>
</reference>
<sequence>MFLLKARHGYKEGDQADQGGRVNVTIALPGAMTLQQFTSIGKEPNNE</sequence>